<dbReference type="InterPro" id="IPR004554">
    <property type="entry name" value="HMG_CoA_Rdtase_eu_arc"/>
</dbReference>
<sequence length="389" mass="41932">MQKLPRNKSNDYTPEMAAERRAVVNAETGAELTHVGSYSIDPGLLPGNIENFVGVAQVPLGFAGPMLVNGEHAQGEFYVPMATSEGTLVASYSRGMRLTREAGGIKTTVIDDAMQRAPVFIFEDARAALKFGRWVEDNFEAIKAKAEETTSSGKLRNIEQYAAAKMRWLRFNFTCGDAAGQNMVSKATRHACMWMLDQGIPGLENFSLAANFDTDKKHSFVNSLHTRGKRAVAEVTLPGELVKDIMHTTPQDLFRQRQYSNMGALMAGSVCNGAHFANGITAMFIACGQDVANVAESSAGIVYSEVTEQGDYYFAATIPSLVVATYGGGTGLPTQRECLDVLGCYGKGGVHKFAEIVAATVLCGELSLASAIVADEWVSSHDAYGRNRP</sequence>
<evidence type="ECO:0000256" key="3">
    <source>
        <dbReference type="ARBA" id="ARBA00022857"/>
    </source>
</evidence>
<comment type="similarity">
    <text evidence="1">Belongs to the HMG-CoA reductase family.</text>
</comment>
<dbReference type="InterPro" id="IPR009029">
    <property type="entry name" value="HMG_CoA_Rdtase_sub-bd_dom_sf"/>
</dbReference>
<dbReference type="OrthoDB" id="9794902at2"/>
<name>A0A2K9LQZ8_9GAMM</name>
<keyword evidence="3" id="KW-0521">NADP</keyword>
<dbReference type="PROSITE" id="PS50065">
    <property type="entry name" value="HMG_COA_REDUCTASE_4"/>
    <property type="match status" value="1"/>
</dbReference>
<evidence type="ECO:0000256" key="2">
    <source>
        <dbReference type="ARBA" id="ARBA00012999"/>
    </source>
</evidence>
<dbReference type="EC" id="1.1.1.34" evidence="2"/>
<dbReference type="Proteomes" id="UP000235116">
    <property type="component" value="Chromosome"/>
</dbReference>
<dbReference type="Pfam" id="PF00368">
    <property type="entry name" value="HMG-CoA_red"/>
    <property type="match status" value="1"/>
</dbReference>
<dbReference type="InterPro" id="IPR023074">
    <property type="entry name" value="HMG_CoA_Rdtase_cat_sf"/>
</dbReference>
<dbReference type="KEGG" id="kak:Kalk_12770"/>
<evidence type="ECO:0000256" key="1">
    <source>
        <dbReference type="ARBA" id="ARBA00007661"/>
    </source>
</evidence>
<dbReference type="EMBL" id="CP022684">
    <property type="protein sequence ID" value="AUM13244.1"/>
    <property type="molecule type" value="Genomic_DNA"/>
</dbReference>
<protein>
    <recommendedName>
        <fullName evidence="2">hydroxymethylglutaryl-CoA reductase (NADPH)</fullName>
        <ecNumber evidence="2">1.1.1.34</ecNumber>
    </recommendedName>
</protein>
<dbReference type="SUPFAM" id="SSF56542">
    <property type="entry name" value="Substrate-binding domain of HMG-CoA reductase"/>
    <property type="match status" value="1"/>
</dbReference>
<dbReference type="InterPro" id="IPR009023">
    <property type="entry name" value="HMG_CoA_Rdtase_NAD(P)-bd_sf"/>
</dbReference>
<dbReference type="PRINTS" id="PR00071">
    <property type="entry name" value="HMGCOARDTASE"/>
</dbReference>
<dbReference type="AlphaFoldDB" id="A0A2K9LQZ8"/>
<organism evidence="5 6">
    <name type="scientific">Ketobacter alkanivorans</name>
    <dbReference type="NCBI Taxonomy" id="1917421"/>
    <lineage>
        <taxon>Bacteria</taxon>
        <taxon>Pseudomonadati</taxon>
        <taxon>Pseudomonadota</taxon>
        <taxon>Gammaproteobacteria</taxon>
        <taxon>Pseudomonadales</taxon>
        <taxon>Ketobacteraceae</taxon>
        <taxon>Ketobacter</taxon>
    </lineage>
</organism>
<dbReference type="Gene3D" id="3.90.770.10">
    <property type="entry name" value="3-hydroxy-3-methylglutaryl-coenzyme A Reductase, Chain A, domain 2"/>
    <property type="match status" value="1"/>
</dbReference>
<evidence type="ECO:0000313" key="6">
    <source>
        <dbReference type="Proteomes" id="UP000235116"/>
    </source>
</evidence>
<proteinExistence type="inferred from homology"/>
<dbReference type="RefSeq" id="WP_101894623.1">
    <property type="nucleotide sequence ID" value="NZ_CP022684.1"/>
</dbReference>
<dbReference type="PANTHER" id="PTHR10572">
    <property type="entry name" value="3-HYDROXY-3-METHYLGLUTARYL-COENZYME A REDUCTASE"/>
    <property type="match status" value="1"/>
</dbReference>
<dbReference type="CDD" id="cd00643">
    <property type="entry name" value="HMG-CoA_reductase_classI"/>
    <property type="match status" value="1"/>
</dbReference>
<gene>
    <name evidence="5" type="ORF">Kalk_12770</name>
</gene>
<dbReference type="GO" id="GO:0015936">
    <property type="term" value="P:coenzyme A metabolic process"/>
    <property type="evidence" value="ECO:0007669"/>
    <property type="project" value="InterPro"/>
</dbReference>
<reference evidence="6" key="1">
    <citation type="submission" date="2017-08" db="EMBL/GenBank/DDBJ databases">
        <title>Direct submision.</title>
        <authorList>
            <person name="Kim S.-J."/>
            <person name="Rhee S.-K."/>
        </authorList>
    </citation>
    <scope>NUCLEOTIDE SEQUENCE [LARGE SCALE GENOMIC DNA]</scope>
    <source>
        <strain evidence="6">GI5</strain>
    </source>
</reference>
<accession>A0A2K9LQZ8</accession>
<dbReference type="PANTHER" id="PTHR10572:SF24">
    <property type="entry name" value="3-HYDROXY-3-METHYLGLUTARYL-COENZYME A REDUCTASE"/>
    <property type="match status" value="1"/>
</dbReference>
<dbReference type="InterPro" id="IPR002202">
    <property type="entry name" value="HMG_CoA_Rdtase"/>
</dbReference>
<dbReference type="Gene3D" id="3.30.70.420">
    <property type="entry name" value="Hydroxymethylglutaryl-CoA reductase, class I/II, NAD/NADP-binding domain"/>
    <property type="match status" value="1"/>
</dbReference>
<keyword evidence="6" id="KW-1185">Reference proteome</keyword>
<keyword evidence="4" id="KW-0560">Oxidoreductase</keyword>
<evidence type="ECO:0000313" key="5">
    <source>
        <dbReference type="EMBL" id="AUM13244.1"/>
    </source>
</evidence>
<dbReference type="GO" id="GO:0004420">
    <property type="term" value="F:hydroxymethylglutaryl-CoA reductase (NADPH) activity"/>
    <property type="evidence" value="ECO:0007669"/>
    <property type="project" value="UniProtKB-EC"/>
</dbReference>
<dbReference type="SUPFAM" id="SSF55035">
    <property type="entry name" value="NAD-binding domain of HMG-CoA reductase"/>
    <property type="match status" value="1"/>
</dbReference>
<dbReference type="GO" id="GO:0008299">
    <property type="term" value="P:isoprenoid biosynthetic process"/>
    <property type="evidence" value="ECO:0007669"/>
    <property type="project" value="InterPro"/>
</dbReference>
<evidence type="ECO:0000256" key="4">
    <source>
        <dbReference type="ARBA" id="ARBA00023002"/>
    </source>
</evidence>